<sequence>MQRNTLLPFDYFLDSFIGRLKPHLKSFVTAFNLQGLSEVVEYARVREGYVAALLSNPRNEGGRTTPPNLSTFGNKPTKVLTVAKRVDKMAQGLNFFCDKPYERAHKCGNKTTQLFFVEVPGEDEEQNGQEVGQAKEFVKELEFDLGNLNLNFLCVL</sequence>
<reference evidence="1" key="1">
    <citation type="submission" date="2022-04" db="EMBL/GenBank/DDBJ databases">
        <title>Carnegiea gigantea Genome sequencing and assembly v2.</title>
        <authorList>
            <person name="Copetti D."/>
            <person name="Sanderson M.J."/>
            <person name="Burquez A."/>
            <person name="Wojciechowski M.F."/>
        </authorList>
    </citation>
    <scope>NUCLEOTIDE SEQUENCE</scope>
    <source>
        <strain evidence="1">SGP5-SGP5p</strain>
        <tissue evidence="1">Aerial part</tissue>
    </source>
</reference>
<organism evidence="1 2">
    <name type="scientific">Carnegiea gigantea</name>
    <dbReference type="NCBI Taxonomy" id="171969"/>
    <lineage>
        <taxon>Eukaryota</taxon>
        <taxon>Viridiplantae</taxon>
        <taxon>Streptophyta</taxon>
        <taxon>Embryophyta</taxon>
        <taxon>Tracheophyta</taxon>
        <taxon>Spermatophyta</taxon>
        <taxon>Magnoliopsida</taxon>
        <taxon>eudicotyledons</taxon>
        <taxon>Gunneridae</taxon>
        <taxon>Pentapetalae</taxon>
        <taxon>Caryophyllales</taxon>
        <taxon>Cactineae</taxon>
        <taxon>Cactaceae</taxon>
        <taxon>Cactoideae</taxon>
        <taxon>Echinocereeae</taxon>
        <taxon>Carnegiea</taxon>
    </lineage>
</organism>
<comment type="caution">
    <text evidence="1">The sequence shown here is derived from an EMBL/GenBank/DDBJ whole genome shotgun (WGS) entry which is preliminary data.</text>
</comment>
<dbReference type="EMBL" id="JAKOGI010001489">
    <property type="protein sequence ID" value="KAJ8425353.1"/>
    <property type="molecule type" value="Genomic_DNA"/>
</dbReference>
<proteinExistence type="predicted"/>
<dbReference type="OrthoDB" id="1749531at2759"/>
<evidence type="ECO:0000313" key="1">
    <source>
        <dbReference type="EMBL" id="KAJ8425353.1"/>
    </source>
</evidence>
<gene>
    <name evidence="1" type="ORF">Cgig2_021916</name>
</gene>
<dbReference type="AlphaFoldDB" id="A0A9Q1GSJ8"/>
<evidence type="ECO:0000313" key="2">
    <source>
        <dbReference type="Proteomes" id="UP001153076"/>
    </source>
</evidence>
<protein>
    <submittedName>
        <fullName evidence="1">Uncharacterized protein</fullName>
    </submittedName>
</protein>
<keyword evidence="2" id="KW-1185">Reference proteome</keyword>
<dbReference type="Proteomes" id="UP001153076">
    <property type="component" value="Unassembled WGS sequence"/>
</dbReference>
<name>A0A9Q1GSJ8_9CARY</name>
<accession>A0A9Q1GSJ8</accession>